<dbReference type="InterPro" id="IPR035969">
    <property type="entry name" value="Rab-GAP_TBC_sf"/>
</dbReference>
<gene>
    <name evidence="2" type="ORF">EJ05DRAFT_56976</name>
</gene>
<evidence type="ECO:0000259" key="1">
    <source>
        <dbReference type="Pfam" id="PF00566"/>
    </source>
</evidence>
<reference evidence="2" key="1">
    <citation type="journal article" date="2020" name="Stud. Mycol.">
        <title>101 Dothideomycetes genomes: a test case for predicting lifestyles and emergence of pathogens.</title>
        <authorList>
            <person name="Haridas S."/>
            <person name="Albert R."/>
            <person name="Binder M."/>
            <person name="Bloem J."/>
            <person name="Labutti K."/>
            <person name="Salamov A."/>
            <person name="Andreopoulos B."/>
            <person name="Baker S."/>
            <person name="Barry K."/>
            <person name="Bills G."/>
            <person name="Bluhm B."/>
            <person name="Cannon C."/>
            <person name="Castanera R."/>
            <person name="Culley D."/>
            <person name="Daum C."/>
            <person name="Ezra D."/>
            <person name="Gonzalez J."/>
            <person name="Henrissat B."/>
            <person name="Kuo A."/>
            <person name="Liang C."/>
            <person name="Lipzen A."/>
            <person name="Lutzoni F."/>
            <person name="Magnuson J."/>
            <person name="Mondo S."/>
            <person name="Nolan M."/>
            <person name="Ohm R."/>
            <person name="Pangilinan J."/>
            <person name="Park H.-J."/>
            <person name="Ramirez L."/>
            <person name="Alfaro M."/>
            <person name="Sun H."/>
            <person name="Tritt A."/>
            <person name="Yoshinaga Y."/>
            <person name="Zwiers L.-H."/>
            <person name="Turgeon B."/>
            <person name="Goodwin S."/>
            <person name="Spatafora J."/>
            <person name="Crous P."/>
            <person name="Grigoriev I."/>
        </authorList>
    </citation>
    <scope>NUCLEOTIDE SEQUENCE</scope>
    <source>
        <strain evidence="2">CBS 121739</strain>
    </source>
</reference>
<feature type="domain" description="Rab-GAP TBC" evidence="1">
    <location>
        <begin position="8"/>
        <end position="94"/>
    </location>
</feature>
<evidence type="ECO:0000313" key="3">
    <source>
        <dbReference type="Proteomes" id="UP000799437"/>
    </source>
</evidence>
<keyword evidence="3" id="KW-1185">Reference proteome</keyword>
<dbReference type="SUPFAM" id="SSF47923">
    <property type="entry name" value="Ypt/Rab-GAP domain of gyp1p"/>
    <property type="match status" value="1"/>
</dbReference>
<name>A0A6A6W6F6_9PEZI</name>
<dbReference type="GeneID" id="54490819"/>
<proteinExistence type="predicted"/>
<dbReference type="InterPro" id="IPR000195">
    <property type="entry name" value="Rab-GAP-TBC_dom"/>
</dbReference>
<accession>A0A6A6W6F6</accession>
<protein>
    <recommendedName>
        <fullName evidence="1">Rab-GAP TBC domain-containing protein</fullName>
    </recommendedName>
</protein>
<organism evidence="2 3">
    <name type="scientific">Pseudovirgaria hyperparasitica</name>
    <dbReference type="NCBI Taxonomy" id="470096"/>
    <lineage>
        <taxon>Eukaryota</taxon>
        <taxon>Fungi</taxon>
        <taxon>Dikarya</taxon>
        <taxon>Ascomycota</taxon>
        <taxon>Pezizomycotina</taxon>
        <taxon>Dothideomycetes</taxon>
        <taxon>Dothideomycetes incertae sedis</taxon>
        <taxon>Acrospermales</taxon>
        <taxon>Acrospermaceae</taxon>
        <taxon>Pseudovirgaria</taxon>
    </lineage>
</organism>
<dbReference type="OrthoDB" id="289721at2759"/>
<dbReference type="AlphaFoldDB" id="A0A6A6W6F6"/>
<dbReference type="EMBL" id="ML996574">
    <property type="protein sequence ID" value="KAF2757147.1"/>
    <property type="molecule type" value="Genomic_DNA"/>
</dbReference>
<dbReference type="Proteomes" id="UP000799437">
    <property type="component" value="Unassembled WGS sequence"/>
</dbReference>
<dbReference type="Gene3D" id="1.10.472.80">
    <property type="entry name" value="Ypt/Rab-GAP domain of gyp1p, domain 3"/>
    <property type="match status" value="1"/>
</dbReference>
<sequence length="133" mass="15069">MPMSILLRDATRITNAYENVLKLMHIKLPTLYTHLFEKLRLHPDEFLGTMFESLMIGRMSVDNACRIWDAMVFEGDRIFTRAAVGILSSLEAQLYTDKNGVLDILGRQAGNGTLLKETPDDFAFMVRAAAKMK</sequence>
<dbReference type="Pfam" id="PF00566">
    <property type="entry name" value="RabGAP-TBC"/>
    <property type="match status" value="1"/>
</dbReference>
<evidence type="ECO:0000313" key="2">
    <source>
        <dbReference type="EMBL" id="KAF2757147.1"/>
    </source>
</evidence>
<dbReference type="RefSeq" id="XP_033599598.1">
    <property type="nucleotide sequence ID" value="XM_033749765.1"/>
</dbReference>